<evidence type="ECO:0000313" key="1">
    <source>
        <dbReference type="EMBL" id="JAH47124.1"/>
    </source>
</evidence>
<accession>A0A0E9T0H4</accession>
<dbReference type="AlphaFoldDB" id="A0A0E9T0H4"/>
<sequence>MLCDFTLSITRFPENLHNHEELCVLNLKDFHTSTNKEISSNFEIEST</sequence>
<organism evidence="1">
    <name type="scientific">Anguilla anguilla</name>
    <name type="common">European freshwater eel</name>
    <name type="synonym">Muraena anguilla</name>
    <dbReference type="NCBI Taxonomy" id="7936"/>
    <lineage>
        <taxon>Eukaryota</taxon>
        <taxon>Metazoa</taxon>
        <taxon>Chordata</taxon>
        <taxon>Craniata</taxon>
        <taxon>Vertebrata</taxon>
        <taxon>Euteleostomi</taxon>
        <taxon>Actinopterygii</taxon>
        <taxon>Neopterygii</taxon>
        <taxon>Teleostei</taxon>
        <taxon>Anguilliformes</taxon>
        <taxon>Anguillidae</taxon>
        <taxon>Anguilla</taxon>
    </lineage>
</organism>
<proteinExistence type="predicted"/>
<protein>
    <submittedName>
        <fullName evidence="1">Uncharacterized protein</fullName>
    </submittedName>
</protein>
<reference evidence="1" key="2">
    <citation type="journal article" date="2015" name="Fish Shellfish Immunol.">
        <title>Early steps in the European eel (Anguilla anguilla)-Vibrio vulnificus interaction in the gills: Role of the RtxA13 toxin.</title>
        <authorList>
            <person name="Callol A."/>
            <person name="Pajuelo D."/>
            <person name="Ebbesson L."/>
            <person name="Teles M."/>
            <person name="MacKenzie S."/>
            <person name="Amaro C."/>
        </authorList>
    </citation>
    <scope>NUCLEOTIDE SEQUENCE</scope>
</reference>
<name>A0A0E9T0H4_ANGAN</name>
<dbReference type="EMBL" id="GBXM01061453">
    <property type="protein sequence ID" value="JAH47124.1"/>
    <property type="molecule type" value="Transcribed_RNA"/>
</dbReference>
<reference evidence="1" key="1">
    <citation type="submission" date="2014-11" db="EMBL/GenBank/DDBJ databases">
        <authorList>
            <person name="Amaro Gonzalez C."/>
        </authorList>
    </citation>
    <scope>NUCLEOTIDE SEQUENCE</scope>
</reference>